<dbReference type="AlphaFoldDB" id="A1ZTG4"/>
<evidence type="ECO:0000256" key="1">
    <source>
        <dbReference type="ARBA" id="ARBA00004651"/>
    </source>
</evidence>
<comment type="similarity">
    <text evidence="2 8">Belongs to the 4-toluene sulfonate uptake permease (TSUP) (TC 2.A.102) family.</text>
</comment>
<keyword evidence="10" id="KW-1185">Reference proteome</keyword>
<reference evidence="9 10" key="1">
    <citation type="submission" date="2007-01" db="EMBL/GenBank/DDBJ databases">
        <authorList>
            <person name="Haygood M."/>
            <person name="Podell S."/>
            <person name="Anderson C."/>
            <person name="Hopkinson B."/>
            <person name="Roe K."/>
            <person name="Barbeau K."/>
            <person name="Gaasterland T."/>
            <person name="Ferriera S."/>
            <person name="Johnson J."/>
            <person name="Kravitz S."/>
            <person name="Beeson K."/>
            <person name="Sutton G."/>
            <person name="Rogers Y.-H."/>
            <person name="Friedman R."/>
            <person name="Frazier M."/>
            <person name="Venter J.C."/>
        </authorList>
    </citation>
    <scope>NUCLEOTIDE SEQUENCE [LARGE SCALE GENOMIC DNA]</scope>
    <source>
        <strain evidence="9 10">ATCC 23134</strain>
    </source>
</reference>
<protein>
    <recommendedName>
        <fullName evidence="8">Probable membrane transporter protein</fullName>
    </recommendedName>
</protein>
<dbReference type="InterPro" id="IPR002781">
    <property type="entry name" value="TM_pro_TauE-like"/>
</dbReference>
<dbReference type="RefSeq" id="WP_002701198.1">
    <property type="nucleotide sequence ID" value="NZ_AAWS01000035.1"/>
</dbReference>
<organism evidence="9 10">
    <name type="scientific">Microscilla marina ATCC 23134</name>
    <dbReference type="NCBI Taxonomy" id="313606"/>
    <lineage>
        <taxon>Bacteria</taxon>
        <taxon>Pseudomonadati</taxon>
        <taxon>Bacteroidota</taxon>
        <taxon>Cytophagia</taxon>
        <taxon>Cytophagales</taxon>
        <taxon>Microscillaceae</taxon>
        <taxon>Microscilla</taxon>
    </lineage>
</organism>
<dbReference type="PANTHER" id="PTHR30269:SF23">
    <property type="entry name" value="MEMBRANE TRANSPORTER PROTEIN YDHB-RELATED"/>
    <property type="match status" value="1"/>
</dbReference>
<evidence type="ECO:0000256" key="8">
    <source>
        <dbReference type="RuleBase" id="RU363041"/>
    </source>
</evidence>
<evidence type="ECO:0000256" key="5">
    <source>
        <dbReference type="ARBA" id="ARBA00022692"/>
    </source>
</evidence>
<feature type="transmembrane region" description="Helical" evidence="8">
    <location>
        <begin position="213"/>
        <end position="230"/>
    </location>
</feature>
<evidence type="ECO:0000256" key="3">
    <source>
        <dbReference type="ARBA" id="ARBA00022448"/>
    </source>
</evidence>
<feature type="transmembrane region" description="Helical" evidence="8">
    <location>
        <begin position="237"/>
        <end position="255"/>
    </location>
</feature>
<dbReference type="GO" id="GO:0005886">
    <property type="term" value="C:plasma membrane"/>
    <property type="evidence" value="ECO:0007669"/>
    <property type="project" value="UniProtKB-SubCell"/>
</dbReference>
<dbReference type="eggNOG" id="COG0730">
    <property type="taxonomic scope" value="Bacteria"/>
</dbReference>
<dbReference type="EMBL" id="AAWS01000035">
    <property type="protein sequence ID" value="EAY26386.1"/>
    <property type="molecule type" value="Genomic_DNA"/>
</dbReference>
<evidence type="ECO:0000313" key="9">
    <source>
        <dbReference type="EMBL" id="EAY26386.1"/>
    </source>
</evidence>
<feature type="transmembrane region" description="Helical" evidence="8">
    <location>
        <begin position="16"/>
        <end position="36"/>
    </location>
</feature>
<dbReference type="OrthoDB" id="9801058at2"/>
<keyword evidence="3" id="KW-0813">Transport</keyword>
<name>A1ZTG4_MICM2</name>
<comment type="subcellular location">
    <subcellularLocation>
        <location evidence="1 8">Cell membrane</location>
        <topology evidence="1 8">Multi-pass membrane protein</topology>
    </subcellularLocation>
</comment>
<feature type="transmembrane region" description="Helical" evidence="8">
    <location>
        <begin position="140"/>
        <end position="170"/>
    </location>
</feature>
<comment type="caution">
    <text evidence="9">The sequence shown here is derived from an EMBL/GenBank/DDBJ whole genome shotgun (WGS) entry which is preliminary data.</text>
</comment>
<keyword evidence="4 8" id="KW-1003">Cell membrane</keyword>
<dbReference type="Pfam" id="PF01925">
    <property type="entry name" value="TauE"/>
    <property type="match status" value="1"/>
</dbReference>
<evidence type="ECO:0000256" key="2">
    <source>
        <dbReference type="ARBA" id="ARBA00009142"/>
    </source>
</evidence>
<keyword evidence="6 8" id="KW-1133">Transmembrane helix</keyword>
<accession>A1ZTG4</accession>
<keyword evidence="7 8" id="KW-0472">Membrane</keyword>
<dbReference type="PANTHER" id="PTHR30269">
    <property type="entry name" value="TRANSMEMBRANE PROTEIN YFCA"/>
    <property type="match status" value="1"/>
</dbReference>
<evidence type="ECO:0000313" key="10">
    <source>
        <dbReference type="Proteomes" id="UP000004095"/>
    </source>
</evidence>
<feature type="transmembrane region" description="Helical" evidence="8">
    <location>
        <begin position="87"/>
        <end position="102"/>
    </location>
</feature>
<dbReference type="InterPro" id="IPR052017">
    <property type="entry name" value="TSUP"/>
</dbReference>
<feature type="transmembrane region" description="Helical" evidence="8">
    <location>
        <begin position="57"/>
        <end position="75"/>
    </location>
</feature>
<sequence>MALFIFDLSSSLQLSWLSWVLAGLAGFIIGVSKAGIKGISIMVVTLMAMVFGGKASTGIILPLLLVGDVFAVIYYHRYTEWHHLKRLLPAMMLGVVVGAWVGKDLPERVFKQMMAAIILATVAMMYWWDRQKNKQVPDHWWFAIMMGLMAGFTTMIGNLAGAFTNLFFLAMRLPKNNFIGTAAWLFLLINLFKLPFHIFAWQTINLDTASLDVRLVPLVLLGLLTGVRLVRKINERYYRKLILILTGIGAIVILLK</sequence>
<feature type="transmembrane region" description="Helical" evidence="8">
    <location>
        <begin position="182"/>
        <end position="201"/>
    </location>
</feature>
<evidence type="ECO:0000256" key="6">
    <source>
        <dbReference type="ARBA" id="ARBA00022989"/>
    </source>
</evidence>
<feature type="transmembrane region" description="Helical" evidence="8">
    <location>
        <begin position="109"/>
        <end position="128"/>
    </location>
</feature>
<evidence type="ECO:0000256" key="7">
    <source>
        <dbReference type="ARBA" id="ARBA00023136"/>
    </source>
</evidence>
<evidence type="ECO:0000256" key="4">
    <source>
        <dbReference type="ARBA" id="ARBA00022475"/>
    </source>
</evidence>
<keyword evidence="5 8" id="KW-0812">Transmembrane</keyword>
<proteinExistence type="inferred from homology"/>
<gene>
    <name evidence="9" type="ORF">M23134_04664</name>
</gene>
<dbReference type="Proteomes" id="UP000004095">
    <property type="component" value="Unassembled WGS sequence"/>
</dbReference>